<dbReference type="PANTHER" id="PTHR22916">
    <property type="entry name" value="GLYCOSYLTRANSFERASE"/>
    <property type="match status" value="1"/>
</dbReference>
<organism evidence="2 3">
    <name type="scientific">Acidiluteibacter ferrifornacis</name>
    <dbReference type="NCBI Taxonomy" id="2692424"/>
    <lineage>
        <taxon>Bacteria</taxon>
        <taxon>Pseudomonadati</taxon>
        <taxon>Bacteroidota</taxon>
        <taxon>Flavobacteriia</taxon>
        <taxon>Flavobacteriales</taxon>
        <taxon>Cryomorphaceae</taxon>
        <taxon>Acidiluteibacter</taxon>
    </lineage>
</organism>
<feature type="domain" description="Glycosyltransferase 2-like" evidence="1">
    <location>
        <begin position="9"/>
        <end position="160"/>
    </location>
</feature>
<dbReference type="Pfam" id="PF00535">
    <property type="entry name" value="Glycos_transf_2"/>
    <property type="match status" value="1"/>
</dbReference>
<dbReference type="InterPro" id="IPR001173">
    <property type="entry name" value="Glyco_trans_2-like"/>
</dbReference>
<evidence type="ECO:0000259" key="1">
    <source>
        <dbReference type="Pfam" id="PF00535"/>
    </source>
</evidence>
<name>A0A6N9NIZ2_9FLAO</name>
<comment type="caution">
    <text evidence="2">The sequence shown here is derived from an EMBL/GenBank/DDBJ whole genome shotgun (WGS) entry which is preliminary data.</text>
</comment>
<keyword evidence="3" id="KW-1185">Reference proteome</keyword>
<dbReference type="AlphaFoldDB" id="A0A6N9NIZ2"/>
<dbReference type="GO" id="GO:0016758">
    <property type="term" value="F:hexosyltransferase activity"/>
    <property type="evidence" value="ECO:0007669"/>
    <property type="project" value="UniProtKB-ARBA"/>
</dbReference>
<dbReference type="RefSeq" id="WP_160633601.1">
    <property type="nucleotide sequence ID" value="NZ_WWNE01000008.1"/>
</dbReference>
<proteinExistence type="predicted"/>
<protein>
    <submittedName>
        <fullName evidence="2">Glycosyltransferase</fullName>
    </submittedName>
</protein>
<dbReference type="InterPro" id="IPR029044">
    <property type="entry name" value="Nucleotide-diphossugar_trans"/>
</dbReference>
<reference evidence="2 3" key="1">
    <citation type="submission" date="2019-12" db="EMBL/GenBank/DDBJ databases">
        <authorList>
            <person name="Zhao J."/>
        </authorList>
    </citation>
    <scope>NUCLEOTIDE SEQUENCE [LARGE SCALE GENOMIC DNA]</scope>
    <source>
        <strain evidence="2 3">S-15</strain>
    </source>
</reference>
<keyword evidence="2" id="KW-0808">Transferase</keyword>
<dbReference type="SUPFAM" id="SSF53448">
    <property type="entry name" value="Nucleotide-diphospho-sugar transferases"/>
    <property type="match status" value="1"/>
</dbReference>
<dbReference type="EMBL" id="WWNE01000008">
    <property type="protein sequence ID" value="NBG66648.1"/>
    <property type="molecule type" value="Genomic_DNA"/>
</dbReference>
<dbReference type="Proteomes" id="UP000470771">
    <property type="component" value="Unassembled WGS sequence"/>
</dbReference>
<dbReference type="PANTHER" id="PTHR22916:SF3">
    <property type="entry name" value="UDP-GLCNAC:BETAGAL BETA-1,3-N-ACETYLGLUCOSAMINYLTRANSFERASE-LIKE PROTEIN 1"/>
    <property type="match status" value="1"/>
</dbReference>
<evidence type="ECO:0000313" key="3">
    <source>
        <dbReference type="Proteomes" id="UP000470771"/>
    </source>
</evidence>
<dbReference type="Gene3D" id="3.90.550.10">
    <property type="entry name" value="Spore Coat Polysaccharide Biosynthesis Protein SpsA, Chain A"/>
    <property type="match status" value="1"/>
</dbReference>
<gene>
    <name evidence="2" type="ORF">GQN54_11030</name>
</gene>
<evidence type="ECO:0000313" key="2">
    <source>
        <dbReference type="EMBL" id="NBG66648.1"/>
    </source>
</evidence>
<sequence length="292" mass="33874">MSKRNILVSACIITYNQEKYIKQCIDSVLKQNLDYNLEIVIGDDCSTDSTGQICLEYAQQNPELIRFQTRSKNLGVGKNWSETILACKGDYIALCEGDDFWIDPNKLQKQIDFLETQDNFVMSFHDVKVVDQNSEPIEHYSNSNNNKRSYSSFEMLSGPIMPTASNVVRGDALRKAVKFPEVSKVFNMDTFTHAHLSRFGEAYFHENMTSAAYRVHDGGVWTRARYNFRVQEALKTLLLVYTTIGDLESKKILRRDINRAYWNIFKFHLKKLDFISLFRDAKNFLFFSLNVQ</sequence>
<accession>A0A6N9NIZ2</accession>